<evidence type="ECO:0000313" key="3">
    <source>
        <dbReference type="EMBL" id="QDV75672.1"/>
    </source>
</evidence>
<keyword evidence="3" id="KW-0808">Transferase</keyword>
<dbReference type="EC" id="2.7.11.1" evidence="3"/>
<dbReference type="GO" id="GO:0004674">
    <property type="term" value="F:protein serine/threonine kinase activity"/>
    <property type="evidence" value="ECO:0007669"/>
    <property type="project" value="UniProtKB-EC"/>
</dbReference>
<dbReference type="Pfam" id="PF13360">
    <property type="entry name" value="PQQ_2"/>
    <property type="match status" value="2"/>
</dbReference>
<keyword evidence="1" id="KW-0732">Signal</keyword>
<evidence type="ECO:0000313" key="4">
    <source>
        <dbReference type="Proteomes" id="UP000316426"/>
    </source>
</evidence>
<accession>A0A518KD06</accession>
<dbReference type="InterPro" id="IPR011047">
    <property type="entry name" value="Quinoprotein_ADH-like_sf"/>
</dbReference>
<dbReference type="PANTHER" id="PTHR34512">
    <property type="entry name" value="CELL SURFACE PROTEIN"/>
    <property type="match status" value="1"/>
</dbReference>
<dbReference type="RefSeq" id="WP_145115320.1">
    <property type="nucleotide sequence ID" value="NZ_CP036349.1"/>
</dbReference>
<dbReference type="Gene3D" id="2.40.10.480">
    <property type="match status" value="1"/>
</dbReference>
<dbReference type="SUPFAM" id="SSF50998">
    <property type="entry name" value="Quinoprotein alcohol dehydrogenase-like"/>
    <property type="match status" value="1"/>
</dbReference>
<name>A0A518KD06_9BACT</name>
<organism evidence="3 4">
    <name type="scientific">Botrimarina mediterranea</name>
    <dbReference type="NCBI Taxonomy" id="2528022"/>
    <lineage>
        <taxon>Bacteria</taxon>
        <taxon>Pseudomonadati</taxon>
        <taxon>Planctomycetota</taxon>
        <taxon>Planctomycetia</taxon>
        <taxon>Pirellulales</taxon>
        <taxon>Lacipirellulaceae</taxon>
        <taxon>Botrimarina</taxon>
    </lineage>
</organism>
<dbReference type="Gene3D" id="2.130.10.10">
    <property type="entry name" value="YVTN repeat-like/Quinoprotein amine dehydrogenase"/>
    <property type="match status" value="2"/>
</dbReference>
<dbReference type="Proteomes" id="UP000316426">
    <property type="component" value="Chromosome"/>
</dbReference>
<dbReference type="PANTHER" id="PTHR34512:SF30">
    <property type="entry name" value="OUTER MEMBRANE PROTEIN ASSEMBLY FACTOR BAMB"/>
    <property type="match status" value="1"/>
</dbReference>
<dbReference type="SMART" id="SM00564">
    <property type="entry name" value="PQQ"/>
    <property type="match status" value="5"/>
</dbReference>
<feature type="signal peptide" evidence="1">
    <location>
        <begin position="1"/>
        <end position="24"/>
    </location>
</feature>
<keyword evidence="4" id="KW-1185">Reference proteome</keyword>
<dbReference type="InterPro" id="IPR002372">
    <property type="entry name" value="PQQ_rpt_dom"/>
</dbReference>
<feature type="chain" id="PRO_5021923061" evidence="1">
    <location>
        <begin position="25"/>
        <end position="433"/>
    </location>
</feature>
<proteinExistence type="predicted"/>
<dbReference type="KEGG" id="bmei:Spa11_38920"/>
<evidence type="ECO:0000259" key="2">
    <source>
        <dbReference type="Pfam" id="PF13360"/>
    </source>
</evidence>
<dbReference type="InterPro" id="IPR018391">
    <property type="entry name" value="PQQ_b-propeller_rpt"/>
</dbReference>
<feature type="domain" description="Pyrrolo-quinoline quinone repeat" evidence="2">
    <location>
        <begin position="325"/>
        <end position="389"/>
    </location>
</feature>
<dbReference type="InterPro" id="IPR015943">
    <property type="entry name" value="WD40/YVTN_repeat-like_dom_sf"/>
</dbReference>
<dbReference type="AlphaFoldDB" id="A0A518KD06"/>
<dbReference type="EMBL" id="CP036349">
    <property type="protein sequence ID" value="QDV75672.1"/>
    <property type="molecule type" value="Genomic_DNA"/>
</dbReference>
<protein>
    <submittedName>
        <fullName evidence="3">Serine/threonine-protein kinase AfsK</fullName>
        <ecNumber evidence="3">2.7.11.1</ecNumber>
    </submittedName>
</protein>
<sequence length="433" mass="46428" precursor="true">MRFCRTLTLLLVAVLPALDETAWADWPHWRGPKTNGVADVKGLPTTWSPDEHVRWRTPLPGPAGSTPILVGDMLYLTTPDGTELLLMALDAKTGDELWRRTVTTGEASFRGDEGNLASPSPATDGKLVVTAMGDGVLACYTTEGEPVWRLSLSERLTPLDIQFGYASSPIVHEGKVLVQWLHGDGDAETEEARVAAFDLATGETLWSVKRLTGAKLECEHSYASPILAGAGNDAVFVTHGGDATVAYDPQTGAERWRQMGFNPPGTYHATLRFVASPAWGEGPDGGEGIVVIPTAKQSAVAAVKLGGEGDLTGTENEAWRLDKGTPDVPSPIVADGLVYLCGENGNLTCFDAATGKRIYRERTVSDRYRASPLLADGKLYLTSRRGIVTVARAGRDFEQLAQNELGEEMSASPVPGDGVLYLRTFEALYAIGE</sequence>
<keyword evidence="3" id="KW-0418">Kinase</keyword>
<gene>
    <name evidence="3" type="primary">afsK_2</name>
    <name evidence="3" type="ORF">Spa11_38920</name>
</gene>
<reference evidence="3 4" key="1">
    <citation type="submission" date="2019-02" db="EMBL/GenBank/DDBJ databases">
        <title>Deep-cultivation of Planctomycetes and their phenomic and genomic characterization uncovers novel biology.</title>
        <authorList>
            <person name="Wiegand S."/>
            <person name="Jogler M."/>
            <person name="Boedeker C."/>
            <person name="Pinto D."/>
            <person name="Vollmers J."/>
            <person name="Rivas-Marin E."/>
            <person name="Kohn T."/>
            <person name="Peeters S.H."/>
            <person name="Heuer A."/>
            <person name="Rast P."/>
            <person name="Oberbeckmann S."/>
            <person name="Bunk B."/>
            <person name="Jeske O."/>
            <person name="Meyerdierks A."/>
            <person name="Storesund J.E."/>
            <person name="Kallscheuer N."/>
            <person name="Luecker S."/>
            <person name="Lage O.M."/>
            <person name="Pohl T."/>
            <person name="Merkel B.J."/>
            <person name="Hornburger P."/>
            <person name="Mueller R.-W."/>
            <person name="Bruemmer F."/>
            <person name="Labrenz M."/>
            <person name="Spormann A.M."/>
            <person name="Op den Camp H."/>
            <person name="Overmann J."/>
            <person name="Amann R."/>
            <person name="Jetten M.S.M."/>
            <person name="Mascher T."/>
            <person name="Medema M.H."/>
            <person name="Devos D.P."/>
            <person name="Kaster A.-K."/>
            <person name="Ovreas L."/>
            <person name="Rohde M."/>
            <person name="Galperin M.Y."/>
            <person name="Jogler C."/>
        </authorList>
    </citation>
    <scope>NUCLEOTIDE SEQUENCE [LARGE SCALE GENOMIC DNA]</scope>
    <source>
        <strain evidence="3 4">Spa11</strain>
    </source>
</reference>
<evidence type="ECO:0000256" key="1">
    <source>
        <dbReference type="SAM" id="SignalP"/>
    </source>
</evidence>
<feature type="domain" description="Pyrrolo-quinoline quinone repeat" evidence="2">
    <location>
        <begin position="88"/>
        <end position="259"/>
    </location>
</feature>